<feature type="transmembrane region" description="Helical" evidence="5">
    <location>
        <begin position="236"/>
        <end position="256"/>
    </location>
</feature>
<dbReference type="PANTHER" id="PTHR21324:SF2">
    <property type="entry name" value="EG:22E5.9 PROTEIN"/>
    <property type="match status" value="1"/>
</dbReference>
<dbReference type="VEuPathDB" id="FungiDB:SPAR_K01600"/>
<dbReference type="InterPro" id="IPR050911">
    <property type="entry name" value="DRAM/TMEM150_Autophagy_Mod"/>
</dbReference>
<dbReference type="InterPro" id="IPR019402">
    <property type="entry name" value="CWH43_N"/>
</dbReference>
<evidence type="ECO:0000256" key="4">
    <source>
        <dbReference type="ARBA" id="ARBA00023136"/>
    </source>
</evidence>
<dbReference type="Pfam" id="PF10277">
    <property type="entry name" value="Frag1"/>
    <property type="match status" value="1"/>
</dbReference>
<keyword evidence="2 5" id="KW-0812">Transmembrane</keyword>
<dbReference type="KEGG" id="spao:SPAR_K01600"/>
<feature type="transmembrane region" description="Helical" evidence="5">
    <location>
        <begin position="160"/>
        <end position="184"/>
    </location>
</feature>
<evidence type="ECO:0000256" key="5">
    <source>
        <dbReference type="SAM" id="Phobius"/>
    </source>
</evidence>
<accession>A0A8B8UUY5</accession>
<reference evidence="7" key="2">
    <citation type="submission" date="2020-01" db="EMBL/GenBank/DDBJ databases">
        <title>Population-level Yeast Reference Genomes.</title>
        <authorList>
            <person name="Yue J.-X."/>
        </authorList>
    </citation>
    <scope>NUCLEOTIDE SEQUENCE</scope>
    <source>
        <strain evidence="7">CBS432</strain>
    </source>
</reference>
<feature type="domain" description="CWH43-like N-terminal" evidence="6">
    <location>
        <begin position="11"/>
        <end position="285"/>
    </location>
</feature>
<name>A0A8B8UUY5_SACPA</name>
<gene>
    <name evidence="7" type="primary">SFK1</name>
    <name evidence="7" type="ORF">SPAR_K01600</name>
</gene>
<evidence type="ECO:0000259" key="6">
    <source>
        <dbReference type="Pfam" id="PF10277"/>
    </source>
</evidence>
<comment type="subcellular location">
    <subcellularLocation>
        <location evidence="1">Endomembrane system</location>
        <topology evidence="1">Multi-pass membrane protein</topology>
    </subcellularLocation>
</comment>
<feature type="transmembrane region" description="Helical" evidence="5">
    <location>
        <begin position="130"/>
        <end position="154"/>
    </location>
</feature>
<dbReference type="PANTHER" id="PTHR21324">
    <property type="entry name" value="FASTING-INDUCIBLE INTEGRAL MEMBRANE PROTEIN TM6P1-RELATED"/>
    <property type="match status" value="1"/>
</dbReference>
<protein>
    <submittedName>
        <fullName evidence="7">Sfk1p</fullName>
    </submittedName>
</protein>
<dbReference type="GO" id="GO:0005886">
    <property type="term" value="C:plasma membrane"/>
    <property type="evidence" value="ECO:0007669"/>
    <property type="project" value="TreeGrafter"/>
</dbReference>
<evidence type="ECO:0000256" key="3">
    <source>
        <dbReference type="ARBA" id="ARBA00022989"/>
    </source>
</evidence>
<feature type="transmembrane region" description="Helical" evidence="5">
    <location>
        <begin position="268"/>
        <end position="286"/>
    </location>
</feature>
<evidence type="ECO:0000256" key="1">
    <source>
        <dbReference type="ARBA" id="ARBA00004127"/>
    </source>
</evidence>
<sequence>MLQFKSPGNWLFIVPWIAFIPWYGMLIAMLICWASQGHPIYWFMHTEQFPVYISDIGATNLRPLFISCAGWQGLGYVITVALEFFQRSGYLPFQLKKKDPSISDSTSYAEKLRSGKYLMPPYYTKDERNLIFAAFVLGGIGELGLLFCSIFSTARYHHVHIAMVSVFVVFMFLSTCCLIAEYFLMGRHYASIHPLASPHFNPQSSEKSFNQGYNTVDELPWYKWEGHIWNKFTISATLKVIWLTLAVVWAICFGAINDGSKSACFEWLLAFWFGILFMILSADFYLGGRYRESRYFNHVESFSGYYKYDKALGLYHSEEVLPSDDNAGVITTETASSNNHNNASSNETFQVVV</sequence>
<dbReference type="GeneID" id="54631928"/>
<dbReference type="GO" id="GO:0012505">
    <property type="term" value="C:endomembrane system"/>
    <property type="evidence" value="ECO:0007669"/>
    <property type="project" value="UniProtKB-SubCell"/>
</dbReference>
<keyword evidence="4 5" id="KW-0472">Membrane</keyword>
<reference evidence="7" key="4">
    <citation type="submission" date="2025-08" db="UniProtKB">
        <authorList>
            <consortium name="RefSeq"/>
        </authorList>
    </citation>
    <scope>IDENTIFICATION</scope>
    <source>
        <strain evidence="7">CBS432</strain>
    </source>
</reference>
<dbReference type="OrthoDB" id="10032492at2759"/>
<organism evidence="7">
    <name type="scientific">Saccharomyces paradoxus</name>
    <name type="common">Yeast</name>
    <name type="synonym">Saccharomyces douglasii</name>
    <dbReference type="NCBI Taxonomy" id="27291"/>
    <lineage>
        <taxon>Eukaryota</taxon>
        <taxon>Fungi</taxon>
        <taxon>Dikarya</taxon>
        <taxon>Ascomycota</taxon>
        <taxon>Saccharomycotina</taxon>
        <taxon>Saccharomycetes</taxon>
        <taxon>Saccharomycetales</taxon>
        <taxon>Saccharomycetaceae</taxon>
        <taxon>Saccharomyces</taxon>
    </lineage>
</organism>
<reference evidence="7" key="3">
    <citation type="submission" date="2025-07" db="EMBL/GenBank/DDBJ databases">
        <authorList>
            <consortium name="NCBI Genome Project"/>
        </authorList>
    </citation>
    <scope>NUCLEOTIDE SEQUENCE</scope>
    <source>
        <strain evidence="7">CBS432</strain>
    </source>
</reference>
<dbReference type="RefSeq" id="XP_033767575.1">
    <property type="nucleotide sequence ID" value="XM_033911684.1"/>
</dbReference>
<reference evidence="7" key="1">
    <citation type="journal article" date="2017" name="Nat. Genet.">
        <title>Contrasting evolutionary genome dynamics between domesticated and wild yeasts.</title>
        <authorList>
            <person name="Yue J.X."/>
            <person name="Li J."/>
            <person name="Aigrain L."/>
            <person name="Hallin J."/>
            <person name="Persson K."/>
            <person name="Oliver K."/>
            <person name="Bergstrom A."/>
            <person name="Coupland P."/>
            <person name="Warringer J."/>
            <person name="Lagomarsino M.C."/>
            <person name="Fischer G."/>
            <person name="Durbin R."/>
            <person name="Liti G."/>
        </authorList>
    </citation>
    <scope>NUCLEOTIDE SEQUENCE</scope>
    <source>
        <strain evidence="7">CBS432</strain>
    </source>
</reference>
<dbReference type="AlphaFoldDB" id="A0A8B8UUY5"/>
<proteinExistence type="predicted"/>
<keyword evidence="3 5" id="KW-1133">Transmembrane helix</keyword>
<feature type="transmembrane region" description="Helical" evidence="5">
    <location>
        <begin position="12"/>
        <end position="34"/>
    </location>
</feature>
<evidence type="ECO:0000256" key="2">
    <source>
        <dbReference type="ARBA" id="ARBA00022692"/>
    </source>
</evidence>
<evidence type="ECO:0000313" key="7">
    <source>
        <dbReference type="RefSeq" id="XP_033767575.1"/>
    </source>
</evidence>